<gene>
    <name evidence="2" type="ORF">FHS00_002422</name>
</gene>
<sequence>MTTLVATRPTSPLARLIGRLTAWRASARAYGTTRRELSALSERELADLGIHRSMIEEIARQSARRG</sequence>
<name>A0ABR6HQJ3_9RHOB</name>
<proteinExistence type="predicted"/>
<comment type="caution">
    <text evidence="2">The sequence shown here is derived from an EMBL/GenBank/DDBJ whole genome shotgun (WGS) entry which is preliminary data.</text>
</comment>
<dbReference type="Pfam" id="PF06568">
    <property type="entry name" value="YjiS-like"/>
    <property type="match status" value="1"/>
</dbReference>
<dbReference type="EMBL" id="JACIBX010000009">
    <property type="protein sequence ID" value="MBB3712824.1"/>
    <property type="molecule type" value="Genomic_DNA"/>
</dbReference>
<evidence type="ECO:0000259" key="1">
    <source>
        <dbReference type="Pfam" id="PF06568"/>
    </source>
</evidence>
<dbReference type="RefSeq" id="WP_183473818.1">
    <property type="nucleotide sequence ID" value="NZ_CP139691.1"/>
</dbReference>
<accession>A0ABR6HQJ3</accession>
<reference evidence="2 3" key="1">
    <citation type="submission" date="2020-08" db="EMBL/GenBank/DDBJ databases">
        <title>Genomic Encyclopedia of Type Strains, Phase III (KMG-III): the genomes of soil and plant-associated and newly described type strains.</title>
        <authorList>
            <person name="Whitman W."/>
        </authorList>
    </citation>
    <scope>NUCLEOTIDE SEQUENCE [LARGE SCALE GENOMIC DNA]</scope>
    <source>
        <strain evidence="2 3">CECT 8572</strain>
    </source>
</reference>
<evidence type="ECO:0000313" key="3">
    <source>
        <dbReference type="Proteomes" id="UP000576152"/>
    </source>
</evidence>
<evidence type="ECO:0000313" key="2">
    <source>
        <dbReference type="EMBL" id="MBB3712824.1"/>
    </source>
</evidence>
<protein>
    <submittedName>
        <fullName evidence="2">Uncharacterized protein YjiS (DUF1127 family)</fullName>
    </submittedName>
</protein>
<organism evidence="2 3">
    <name type="scientific">Limimaricola variabilis</name>
    <dbReference type="NCBI Taxonomy" id="1492771"/>
    <lineage>
        <taxon>Bacteria</taxon>
        <taxon>Pseudomonadati</taxon>
        <taxon>Pseudomonadota</taxon>
        <taxon>Alphaproteobacteria</taxon>
        <taxon>Rhodobacterales</taxon>
        <taxon>Paracoccaceae</taxon>
        <taxon>Limimaricola</taxon>
    </lineage>
</organism>
<feature type="domain" description="YjiS-like" evidence="1">
    <location>
        <begin position="17"/>
        <end position="56"/>
    </location>
</feature>
<keyword evidence="3" id="KW-1185">Reference proteome</keyword>
<dbReference type="Proteomes" id="UP000576152">
    <property type="component" value="Unassembled WGS sequence"/>
</dbReference>
<dbReference type="InterPro" id="IPR009506">
    <property type="entry name" value="YjiS-like"/>
</dbReference>